<evidence type="ECO:0000256" key="1">
    <source>
        <dbReference type="SAM" id="Phobius"/>
    </source>
</evidence>
<dbReference type="InterPro" id="IPR052712">
    <property type="entry name" value="Acid_resist_chaperone_HdeD"/>
</dbReference>
<evidence type="ECO:0000313" key="2">
    <source>
        <dbReference type="EMBL" id="AWG25995.1"/>
    </source>
</evidence>
<dbReference type="Proteomes" id="UP000244677">
    <property type="component" value="Chromosome"/>
</dbReference>
<dbReference type="PANTHER" id="PTHR34989">
    <property type="entry name" value="PROTEIN HDED"/>
    <property type="match status" value="1"/>
</dbReference>
<dbReference type="GO" id="GO:0005886">
    <property type="term" value="C:plasma membrane"/>
    <property type="evidence" value="ECO:0007669"/>
    <property type="project" value="TreeGrafter"/>
</dbReference>
<evidence type="ECO:0008006" key="4">
    <source>
        <dbReference type="Google" id="ProtNLM"/>
    </source>
</evidence>
<gene>
    <name evidence="2" type="ORF">FK004_12565</name>
</gene>
<organism evidence="2 3">
    <name type="scientific">Flavobacterium kingsejongi</name>
    <dbReference type="NCBI Taxonomy" id="1678728"/>
    <lineage>
        <taxon>Bacteria</taxon>
        <taxon>Pseudomonadati</taxon>
        <taxon>Bacteroidota</taxon>
        <taxon>Flavobacteriia</taxon>
        <taxon>Flavobacteriales</taxon>
        <taxon>Flavobacteriaceae</taxon>
        <taxon>Flavobacterium</taxon>
    </lineage>
</organism>
<keyword evidence="1" id="KW-0472">Membrane</keyword>
<feature type="transmembrane region" description="Helical" evidence="1">
    <location>
        <begin position="131"/>
        <end position="153"/>
    </location>
</feature>
<feature type="transmembrane region" description="Helical" evidence="1">
    <location>
        <begin position="40"/>
        <end position="61"/>
    </location>
</feature>
<keyword evidence="1" id="KW-0812">Transmembrane</keyword>
<feature type="transmembrane region" description="Helical" evidence="1">
    <location>
        <begin position="16"/>
        <end position="34"/>
    </location>
</feature>
<dbReference type="InterPro" id="IPR005325">
    <property type="entry name" value="DUF308_memb"/>
</dbReference>
<dbReference type="Pfam" id="PF03729">
    <property type="entry name" value="DUF308"/>
    <property type="match status" value="2"/>
</dbReference>
<dbReference type="OrthoDB" id="7059775at2"/>
<keyword evidence="1" id="KW-1133">Transmembrane helix</keyword>
<dbReference type="AlphaFoldDB" id="A0A2S1LQH1"/>
<feature type="transmembrane region" description="Helical" evidence="1">
    <location>
        <begin position="98"/>
        <end position="119"/>
    </location>
</feature>
<dbReference type="PANTHER" id="PTHR34989:SF1">
    <property type="entry name" value="PROTEIN HDED"/>
    <property type="match status" value="1"/>
</dbReference>
<dbReference type="EMBL" id="CP020919">
    <property type="protein sequence ID" value="AWG25995.1"/>
    <property type="molecule type" value="Genomic_DNA"/>
</dbReference>
<dbReference type="RefSeq" id="WP_108737536.1">
    <property type="nucleotide sequence ID" value="NZ_CP020919.1"/>
</dbReference>
<accession>A0A2S1LQH1</accession>
<protein>
    <recommendedName>
        <fullName evidence="4">HdeD family acid-resistance protein</fullName>
    </recommendedName>
</protein>
<name>A0A2S1LQH1_9FLAO</name>
<feature type="transmembrane region" description="Helical" evidence="1">
    <location>
        <begin position="159"/>
        <end position="179"/>
    </location>
</feature>
<feature type="transmembrane region" description="Helical" evidence="1">
    <location>
        <begin position="73"/>
        <end position="92"/>
    </location>
</feature>
<sequence length="190" mass="20981">MENVNFQSLRAAGKHWYLPLISGIVFIGIGILVFNTPLTSYLTLAAIFAITFLFTGILEILYAIGNRKGSDHWGWSLAGGIVDFLLGILLVSRPDITIIVLPFYIGFGILFRSIMAIGWSLELRRQQISDWGNLLGVGIIGAIAAFILLWNPLLAGMTIVFYTALAFVVIGIFQVYLSFKLKKINNRALA</sequence>
<evidence type="ECO:0000313" key="3">
    <source>
        <dbReference type="Proteomes" id="UP000244677"/>
    </source>
</evidence>
<keyword evidence="3" id="KW-1185">Reference proteome</keyword>
<proteinExistence type="predicted"/>
<reference evidence="2 3" key="1">
    <citation type="submission" date="2017-04" db="EMBL/GenBank/DDBJ databases">
        <title>Complete genome sequence of Flavobacterium kingsejong AJ004.</title>
        <authorList>
            <person name="Lee P.C."/>
        </authorList>
    </citation>
    <scope>NUCLEOTIDE SEQUENCE [LARGE SCALE GENOMIC DNA]</scope>
    <source>
        <strain evidence="2 3">AJ004</strain>
    </source>
</reference>
<dbReference type="KEGG" id="fki:FK004_12565"/>